<dbReference type="InterPro" id="IPR047217">
    <property type="entry name" value="S49_SppA_67K_type_N"/>
</dbReference>
<feature type="domain" description="Peptidase S49" evidence="8">
    <location>
        <begin position="376"/>
        <end position="526"/>
    </location>
</feature>
<dbReference type="InterPro" id="IPR002142">
    <property type="entry name" value="Peptidase_S49"/>
</dbReference>
<organism evidence="9">
    <name type="scientific">Roseihalotalea indica</name>
    <dbReference type="NCBI Taxonomy" id="2867963"/>
    <lineage>
        <taxon>Bacteria</taxon>
        <taxon>Pseudomonadati</taxon>
        <taxon>Bacteroidota</taxon>
        <taxon>Cytophagia</taxon>
        <taxon>Cytophagales</taxon>
        <taxon>Catalimonadaceae</taxon>
        <taxon>Roseihalotalea</taxon>
    </lineage>
</organism>
<dbReference type="InterPro" id="IPR004634">
    <property type="entry name" value="Pept_S49_pIV"/>
</dbReference>
<comment type="similarity">
    <text evidence="2">Belongs to the peptidase S49 family.</text>
</comment>
<accession>A0AA49JKD6</accession>
<dbReference type="SUPFAM" id="SSF52096">
    <property type="entry name" value="ClpP/crotonase"/>
    <property type="match status" value="2"/>
</dbReference>
<dbReference type="PANTHER" id="PTHR33209">
    <property type="entry name" value="PROTEASE 4"/>
    <property type="match status" value="1"/>
</dbReference>
<keyword evidence="4" id="KW-0378">Hydrolase</keyword>
<dbReference type="InterPro" id="IPR004635">
    <property type="entry name" value="Pept_S49_SppA"/>
</dbReference>
<protein>
    <submittedName>
        <fullName evidence="9">Signal peptide peptidase SppA</fullName>
    </submittedName>
</protein>
<dbReference type="NCBIfam" id="TIGR00705">
    <property type="entry name" value="SppA_67K"/>
    <property type="match status" value="1"/>
</dbReference>
<dbReference type="InterPro" id="IPR047272">
    <property type="entry name" value="S49_SppA_C"/>
</dbReference>
<reference evidence="9" key="2">
    <citation type="journal article" date="2024" name="Antonie Van Leeuwenhoek">
        <title>Roseihalotalea indica gen. nov., sp. nov., a halophilic Bacteroidetes from mesopelagic Southwest Indian Ocean with higher carbohydrate metabolic potential.</title>
        <authorList>
            <person name="Chen B."/>
            <person name="Zhang M."/>
            <person name="Lin D."/>
            <person name="Ye J."/>
            <person name="Tang K."/>
        </authorList>
    </citation>
    <scope>NUCLEOTIDE SEQUENCE</scope>
    <source>
        <strain evidence="9">TK19036</strain>
    </source>
</reference>
<dbReference type="NCBIfam" id="TIGR00706">
    <property type="entry name" value="SppA_dom"/>
    <property type="match status" value="1"/>
</dbReference>
<dbReference type="AlphaFoldDB" id="A0AA49JKD6"/>
<feature type="active site" description="Nucleophile" evidence="7">
    <location>
        <position position="392"/>
    </location>
</feature>
<dbReference type="EMBL" id="CP120682">
    <property type="protein sequence ID" value="WKN40253.1"/>
    <property type="molecule type" value="Genomic_DNA"/>
</dbReference>
<dbReference type="PIRSF" id="PIRSF001217">
    <property type="entry name" value="Protease_4_SppA"/>
    <property type="match status" value="1"/>
</dbReference>
<keyword evidence="6" id="KW-0472">Membrane</keyword>
<evidence type="ECO:0000256" key="7">
    <source>
        <dbReference type="PIRSR" id="PIRSR001217-1"/>
    </source>
</evidence>
<keyword evidence="5" id="KW-0720">Serine protease</keyword>
<dbReference type="InterPro" id="IPR029045">
    <property type="entry name" value="ClpP/crotonase-like_dom_sf"/>
</dbReference>
<evidence type="ECO:0000256" key="1">
    <source>
        <dbReference type="ARBA" id="ARBA00004370"/>
    </source>
</evidence>
<evidence type="ECO:0000256" key="4">
    <source>
        <dbReference type="ARBA" id="ARBA00022801"/>
    </source>
</evidence>
<dbReference type="CDD" id="cd07023">
    <property type="entry name" value="S49_Sppa_N_C"/>
    <property type="match status" value="1"/>
</dbReference>
<dbReference type="Gene3D" id="3.90.226.10">
    <property type="entry name" value="2-enoyl-CoA Hydratase, Chain A, domain 1"/>
    <property type="match status" value="3"/>
</dbReference>
<evidence type="ECO:0000256" key="5">
    <source>
        <dbReference type="ARBA" id="ARBA00022825"/>
    </source>
</evidence>
<dbReference type="CDD" id="cd07018">
    <property type="entry name" value="S49_SppA_67K_type"/>
    <property type="match status" value="1"/>
</dbReference>
<feature type="active site" description="Proton donor/acceptor" evidence="7">
    <location>
        <position position="190"/>
    </location>
</feature>
<dbReference type="PANTHER" id="PTHR33209:SF1">
    <property type="entry name" value="PEPTIDASE S49 DOMAIN-CONTAINING PROTEIN"/>
    <property type="match status" value="1"/>
</dbReference>
<evidence type="ECO:0000256" key="3">
    <source>
        <dbReference type="ARBA" id="ARBA00022670"/>
    </source>
</evidence>
<gene>
    <name evidence="9" type="primary">sppA</name>
    <name evidence="9" type="ORF">K4G66_16285</name>
</gene>
<dbReference type="Pfam" id="PF01343">
    <property type="entry name" value="Peptidase_S49"/>
    <property type="match status" value="2"/>
</dbReference>
<reference evidence="9" key="1">
    <citation type="journal article" date="2023" name="Comput. Struct. Biotechnol. J.">
        <title>Discovery of a novel marine Bacteroidetes with a rich repertoire of carbohydrate-active enzymes.</title>
        <authorList>
            <person name="Chen B."/>
            <person name="Liu G."/>
            <person name="Chen Q."/>
            <person name="Wang H."/>
            <person name="Liu L."/>
            <person name="Tang K."/>
        </authorList>
    </citation>
    <scope>NUCLEOTIDE SEQUENCE</scope>
    <source>
        <strain evidence="9">TK19036</strain>
    </source>
</reference>
<evidence type="ECO:0000313" key="9">
    <source>
        <dbReference type="EMBL" id="WKN40253.1"/>
    </source>
</evidence>
<name>A0AA49JKD6_9BACT</name>
<evidence type="ECO:0000256" key="2">
    <source>
        <dbReference type="ARBA" id="ARBA00008683"/>
    </source>
</evidence>
<comment type="subcellular location">
    <subcellularLocation>
        <location evidence="1">Membrane</location>
    </subcellularLocation>
</comment>
<proteinExistence type="inferred from homology"/>
<dbReference type="GO" id="GO:0016020">
    <property type="term" value="C:membrane"/>
    <property type="evidence" value="ECO:0007669"/>
    <property type="project" value="UniProtKB-SubCell"/>
</dbReference>
<dbReference type="GO" id="GO:0008236">
    <property type="term" value="F:serine-type peptidase activity"/>
    <property type="evidence" value="ECO:0007669"/>
    <property type="project" value="UniProtKB-KW"/>
</dbReference>
<evidence type="ECO:0000256" key="6">
    <source>
        <dbReference type="ARBA" id="ARBA00023136"/>
    </source>
</evidence>
<keyword evidence="3" id="KW-0645">Protease</keyword>
<feature type="domain" description="Peptidase S49" evidence="8">
    <location>
        <begin position="121"/>
        <end position="273"/>
    </location>
</feature>
<dbReference type="GO" id="GO:0006465">
    <property type="term" value="P:signal peptide processing"/>
    <property type="evidence" value="ECO:0007669"/>
    <property type="project" value="InterPro"/>
</dbReference>
<evidence type="ECO:0000259" key="8">
    <source>
        <dbReference type="Pfam" id="PF01343"/>
    </source>
</evidence>
<sequence length="593" mass="65935">MRFLRNVLATLVGLIVFFGLLFLILAGIIASAAQEPEIDIKDQSVLRIELNKPIVERDPNDPFSDLPFPGFNNSVIGLLEIKAAIQAAKEDDDIEGIYLDAGTSPGGFASLEEIKNELIDFKESGKFIISYSDFLSERAYYVASVADELYIHPDWGAVEFNGFMIETVFFKNTLDKIGIEPEIFRVGDFKSAIEPFTRTTMSDSSRLQTQSFLNSIYGTYIDGIAKNTSISRDQLLSLANGMEVRAPEDAVEAGLVTGLKYPDEVLDLVREKLGIEKDDDDDDDEDDINFVSLEKYSRAIQSEGQDYSRNRVAVIVASGNIVDGEGDDNSIGGDTYAKEIRKAREDDNVKAIVIRINSGGGSALASDKMWREVQLAKEKKPVIASMSDVAASGGYYMAMGCDTIVAHPNTITGSIGIFSLFFNAQELVNKLGVTTEIVQTSEFADIFSPTKPMSEAERRILQTNIEQGYETFTRKAAEGRDMPQDRLKSYASGRVWSGLEAKERNLVDVLGGLDTAIAIAVKNAELEEGDYRVKYYPEKKTFLEELMKELNQEVSTFVLKRELGEAFPAVQQLREIRHWEGIQARMPYDIEIK</sequence>